<evidence type="ECO:0000313" key="2">
    <source>
        <dbReference type="EMBL" id="GKV26829.1"/>
    </source>
</evidence>
<gene>
    <name evidence="2" type="ORF">SLEP1_g36055</name>
</gene>
<dbReference type="Proteomes" id="UP001054252">
    <property type="component" value="Unassembled WGS sequence"/>
</dbReference>
<evidence type="ECO:0000313" key="3">
    <source>
        <dbReference type="Proteomes" id="UP001054252"/>
    </source>
</evidence>
<dbReference type="AlphaFoldDB" id="A0AAV5KQE3"/>
<sequence>MINGGLEARGTSSKQQKLYMRKVKHQNQAQKRKFDEADWKSQPITFTLVDLDGVVTSHNDPLVTFVIVNNCKVQRVLVDTGSALDIMQSRNRKTLLYDLRRPTSKRQRGISAIRATSAKGSKQPTGNGHKLLDNRPKDETRATPVEKVKEVQIDDSDPTKKTQIGTKLSLKEREELISFLKVNKGVFTWTSTDMPRIPTSIAVHKLSTNLLKKPVV</sequence>
<protein>
    <submittedName>
        <fullName evidence="2">Uncharacterized protein</fullName>
    </submittedName>
</protein>
<feature type="region of interest" description="Disordered" evidence="1">
    <location>
        <begin position="107"/>
        <end position="143"/>
    </location>
</feature>
<keyword evidence="3" id="KW-1185">Reference proteome</keyword>
<reference evidence="2 3" key="1">
    <citation type="journal article" date="2021" name="Commun. Biol.">
        <title>The genome of Shorea leprosula (Dipterocarpaceae) highlights the ecological relevance of drought in aseasonal tropical rainforests.</title>
        <authorList>
            <person name="Ng K.K.S."/>
            <person name="Kobayashi M.J."/>
            <person name="Fawcett J.A."/>
            <person name="Hatakeyama M."/>
            <person name="Paape T."/>
            <person name="Ng C.H."/>
            <person name="Ang C.C."/>
            <person name="Tnah L.H."/>
            <person name="Lee C.T."/>
            <person name="Nishiyama T."/>
            <person name="Sese J."/>
            <person name="O'Brien M.J."/>
            <person name="Copetti D."/>
            <person name="Mohd Noor M.I."/>
            <person name="Ong R.C."/>
            <person name="Putra M."/>
            <person name="Sireger I.Z."/>
            <person name="Indrioko S."/>
            <person name="Kosugi Y."/>
            <person name="Izuno A."/>
            <person name="Isagi Y."/>
            <person name="Lee S.L."/>
            <person name="Shimizu K.K."/>
        </authorList>
    </citation>
    <scope>NUCLEOTIDE SEQUENCE [LARGE SCALE GENOMIC DNA]</scope>
    <source>
        <strain evidence="2">214</strain>
    </source>
</reference>
<feature type="compositionally biased region" description="Basic and acidic residues" evidence="1">
    <location>
        <begin position="130"/>
        <end position="143"/>
    </location>
</feature>
<comment type="caution">
    <text evidence="2">The sequence shown here is derived from an EMBL/GenBank/DDBJ whole genome shotgun (WGS) entry which is preliminary data.</text>
</comment>
<proteinExistence type="predicted"/>
<name>A0AAV5KQE3_9ROSI</name>
<organism evidence="2 3">
    <name type="scientific">Rubroshorea leprosula</name>
    <dbReference type="NCBI Taxonomy" id="152421"/>
    <lineage>
        <taxon>Eukaryota</taxon>
        <taxon>Viridiplantae</taxon>
        <taxon>Streptophyta</taxon>
        <taxon>Embryophyta</taxon>
        <taxon>Tracheophyta</taxon>
        <taxon>Spermatophyta</taxon>
        <taxon>Magnoliopsida</taxon>
        <taxon>eudicotyledons</taxon>
        <taxon>Gunneridae</taxon>
        <taxon>Pentapetalae</taxon>
        <taxon>rosids</taxon>
        <taxon>malvids</taxon>
        <taxon>Malvales</taxon>
        <taxon>Dipterocarpaceae</taxon>
        <taxon>Rubroshorea</taxon>
    </lineage>
</organism>
<dbReference type="EMBL" id="BPVZ01000073">
    <property type="protein sequence ID" value="GKV26829.1"/>
    <property type="molecule type" value="Genomic_DNA"/>
</dbReference>
<evidence type="ECO:0000256" key="1">
    <source>
        <dbReference type="SAM" id="MobiDB-lite"/>
    </source>
</evidence>
<accession>A0AAV5KQE3</accession>